<evidence type="ECO:0000256" key="1">
    <source>
        <dbReference type="SAM" id="Phobius"/>
    </source>
</evidence>
<dbReference type="Proteomes" id="UP000756427">
    <property type="component" value="Unassembled WGS sequence"/>
</dbReference>
<gene>
    <name evidence="2" type="ORF">HXO64_05450</name>
</gene>
<dbReference type="EMBL" id="JABZXR010000020">
    <property type="protein sequence ID" value="MBF1663985.1"/>
    <property type="molecule type" value="Genomic_DNA"/>
</dbReference>
<proteinExistence type="predicted"/>
<evidence type="ECO:0000313" key="3">
    <source>
        <dbReference type="Proteomes" id="UP000756427"/>
    </source>
</evidence>
<protein>
    <submittedName>
        <fullName evidence="2">Uncharacterized protein</fullName>
    </submittedName>
</protein>
<feature type="transmembrane region" description="Helical" evidence="1">
    <location>
        <begin position="12"/>
        <end position="30"/>
    </location>
</feature>
<feature type="transmembrane region" description="Helical" evidence="1">
    <location>
        <begin position="36"/>
        <end position="58"/>
    </location>
</feature>
<dbReference type="RefSeq" id="WP_303975804.1">
    <property type="nucleotide sequence ID" value="NZ_JABZXR010000020.1"/>
</dbReference>
<dbReference type="AlphaFoldDB" id="A0A930LAN1"/>
<keyword evidence="1" id="KW-0812">Transmembrane</keyword>
<keyword evidence="1" id="KW-0472">Membrane</keyword>
<evidence type="ECO:0000313" key="2">
    <source>
        <dbReference type="EMBL" id="MBF1663985.1"/>
    </source>
</evidence>
<sequence>MTTDRTIRTAKALVWACALASIVIVGIGTAQPTITFRALIFAIALAPASAAILIGSFINDHNHGEPNG</sequence>
<name>A0A930LAN1_9MICC</name>
<organism evidence="2 3">
    <name type="scientific">Rothia mucilaginosa</name>
    <dbReference type="NCBI Taxonomy" id="43675"/>
    <lineage>
        <taxon>Bacteria</taxon>
        <taxon>Bacillati</taxon>
        <taxon>Actinomycetota</taxon>
        <taxon>Actinomycetes</taxon>
        <taxon>Micrococcales</taxon>
        <taxon>Micrococcaceae</taxon>
        <taxon>Rothia</taxon>
    </lineage>
</organism>
<comment type="caution">
    <text evidence="2">The sequence shown here is derived from an EMBL/GenBank/DDBJ whole genome shotgun (WGS) entry which is preliminary data.</text>
</comment>
<keyword evidence="1" id="KW-1133">Transmembrane helix</keyword>
<accession>A0A930LAN1</accession>
<reference evidence="2" key="1">
    <citation type="submission" date="2020-04" db="EMBL/GenBank/DDBJ databases">
        <title>Deep metagenomics examines the oral microbiome during advanced dental caries in children, revealing novel taxa and co-occurrences with host molecules.</title>
        <authorList>
            <person name="Baker J.L."/>
            <person name="Morton J.T."/>
            <person name="Dinis M."/>
            <person name="Alvarez R."/>
            <person name="Tran N.C."/>
            <person name="Knight R."/>
            <person name="Edlund A."/>
        </authorList>
    </citation>
    <scope>NUCLEOTIDE SEQUENCE</scope>
    <source>
        <strain evidence="2">JCVI_44_bin.2</strain>
    </source>
</reference>